<evidence type="ECO:0000313" key="2">
    <source>
        <dbReference type="EMBL" id="KAG0573570.1"/>
    </source>
</evidence>
<feature type="compositionally biased region" description="Polar residues" evidence="1">
    <location>
        <begin position="1"/>
        <end position="37"/>
    </location>
</feature>
<keyword evidence="3" id="KW-1185">Reference proteome</keyword>
<name>A0A8T0HRF8_CERPU</name>
<dbReference type="AlphaFoldDB" id="A0A8T0HRF8"/>
<dbReference type="EMBL" id="CM026426">
    <property type="protein sequence ID" value="KAG0573570.1"/>
    <property type="molecule type" value="Genomic_DNA"/>
</dbReference>
<accession>A0A8T0HRF8</accession>
<gene>
    <name evidence="2" type="ORF">KC19_VG189400</name>
</gene>
<proteinExistence type="predicted"/>
<feature type="region of interest" description="Disordered" evidence="1">
    <location>
        <begin position="1"/>
        <end position="72"/>
    </location>
</feature>
<evidence type="ECO:0000313" key="3">
    <source>
        <dbReference type="Proteomes" id="UP000822688"/>
    </source>
</evidence>
<dbReference type="Proteomes" id="UP000822688">
    <property type="component" value="Chromosome V"/>
</dbReference>
<comment type="caution">
    <text evidence="2">The sequence shown here is derived from an EMBL/GenBank/DDBJ whole genome shotgun (WGS) entry which is preliminary data.</text>
</comment>
<feature type="region of interest" description="Disordered" evidence="1">
    <location>
        <begin position="149"/>
        <end position="178"/>
    </location>
</feature>
<evidence type="ECO:0000256" key="1">
    <source>
        <dbReference type="SAM" id="MobiDB-lite"/>
    </source>
</evidence>
<protein>
    <submittedName>
        <fullName evidence="2">Uncharacterized protein</fullName>
    </submittedName>
</protein>
<reference evidence="2" key="1">
    <citation type="submission" date="2020-06" db="EMBL/GenBank/DDBJ databases">
        <title>WGS assembly of Ceratodon purpureus strain R40.</title>
        <authorList>
            <person name="Carey S.B."/>
            <person name="Jenkins J."/>
            <person name="Shu S."/>
            <person name="Lovell J.T."/>
            <person name="Sreedasyam A."/>
            <person name="Maumus F."/>
            <person name="Tiley G.P."/>
            <person name="Fernandez-Pozo N."/>
            <person name="Barry K."/>
            <person name="Chen C."/>
            <person name="Wang M."/>
            <person name="Lipzen A."/>
            <person name="Daum C."/>
            <person name="Saski C.A."/>
            <person name="Payton A.C."/>
            <person name="Mcbreen J.C."/>
            <person name="Conrad R.E."/>
            <person name="Kollar L.M."/>
            <person name="Olsson S."/>
            <person name="Huttunen S."/>
            <person name="Landis J.B."/>
            <person name="Wickett N.J."/>
            <person name="Johnson M.G."/>
            <person name="Rensing S.A."/>
            <person name="Grimwood J."/>
            <person name="Schmutz J."/>
            <person name="Mcdaniel S.F."/>
        </authorList>
    </citation>
    <scope>NUCLEOTIDE SEQUENCE</scope>
    <source>
        <strain evidence="2">R40</strain>
    </source>
</reference>
<sequence length="257" mass="27168">MSGVRTPSTPGQSEANTPTQGNNIANTASVLSQQQGVMRNEEVISKIGGPSRTRGLLMASDSTDGSRSEESVVEKVVAEDVNVQSVPASDKAGSASNVGEVMVDDDMLNVVALEDFSDEDDSHLSEEKDDDARGILTPVWDIESTVANNGSDEESTTVISNSKSAVVTESPKPNTYTSPSNAVQFNGTTGSSDANIVGGVSADATVEDMEVDMQTEGYVDYRTCDVIVLSDDNVDDPMIYENQSLLRSMGNQVARVT</sequence>
<organism evidence="2 3">
    <name type="scientific">Ceratodon purpureus</name>
    <name type="common">Fire moss</name>
    <name type="synonym">Dicranum purpureum</name>
    <dbReference type="NCBI Taxonomy" id="3225"/>
    <lineage>
        <taxon>Eukaryota</taxon>
        <taxon>Viridiplantae</taxon>
        <taxon>Streptophyta</taxon>
        <taxon>Embryophyta</taxon>
        <taxon>Bryophyta</taxon>
        <taxon>Bryophytina</taxon>
        <taxon>Bryopsida</taxon>
        <taxon>Dicranidae</taxon>
        <taxon>Pseudoditrichales</taxon>
        <taxon>Ditrichaceae</taxon>
        <taxon>Ceratodon</taxon>
    </lineage>
</organism>